<feature type="domain" description="FecR protein" evidence="2">
    <location>
        <begin position="123"/>
        <end position="207"/>
    </location>
</feature>
<sequence>MDRLNELWQKYLRNELSGPETRQLLEAMENKANRKLFSRLMEKEWNAAGKEEITASDHKLIQKIRTDLEIKQKKPSARRLFLYASAACLLVLLGLGTWWAVPQFFKAGDFIKLEVAAGQPAEAFTLPDSSVVWLNSATVLEYRRDFKESRDIKLKGEAYFKVSPDRMHPFRVKFRDNELLVTGTRFVVKAYANEGLSRVDVEEGSVRVYHDTDSTGLQRNNSLVIDEHTNTATFSRSDFTGANSWKDGLLSFNNITLDETLNALERYFDVSIDTSALSGATVKKHITATYPAGTSLKEVMDGLYHLLDIRYEFKDPGTLKIYDAGLSP</sequence>
<dbReference type="RefSeq" id="WP_123214763.1">
    <property type="nucleotide sequence ID" value="NZ_RJTM01000025.1"/>
</dbReference>
<dbReference type="Gene3D" id="2.60.120.1440">
    <property type="match status" value="1"/>
</dbReference>
<comment type="caution">
    <text evidence="4">The sequence shown here is derived from an EMBL/GenBank/DDBJ whole genome shotgun (WGS) entry which is preliminary data.</text>
</comment>
<evidence type="ECO:0000259" key="3">
    <source>
        <dbReference type="Pfam" id="PF16344"/>
    </source>
</evidence>
<evidence type="ECO:0000313" key="4">
    <source>
        <dbReference type="EMBL" id="RNL91733.1"/>
    </source>
</evidence>
<protein>
    <submittedName>
        <fullName evidence="4">DUF4974 domain-containing protein</fullName>
    </submittedName>
</protein>
<evidence type="ECO:0000256" key="1">
    <source>
        <dbReference type="SAM" id="Phobius"/>
    </source>
</evidence>
<keyword evidence="1" id="KW-0472">Membrane</keyword>
<dbReference type="OrthoDB" id="934696at2"/>
<name>A0A3N0EV30_SINP1</name>
<dbReference type="PANTHER" id="PTHR30273:SF2">
    <property type="entry name" value="PROTEIN FECR"/>
    <property type="match status" value="1"/>
</dbReference>
<reference evidence="4 5" key="1">
    <citation type="submission" date="2018-10" db="EMBL/GenBank/DDBJ databases">
        <title>Sinomicrobium pectinilyticum sp. nov., a pectinase-producing bacterium isolated from alkaline and saline soil, and emended description of the genus Sinomicrobium.</title>
        <authorList>
            <person name="Cheng B."/>
            <person name="Li C."/>
            <person name="Lai Q."/>
            <person name="Du M."/>
            <person name="Shao Z."/>
            <person name="Xu P."/>
            <person name="Yang C."/>
        </authorList>
    </citation>
    <scope>NUCLEOTIDE SEQUENCE [LARGE SCALE GENOMIC DNA]</scope>
    <source>
        <strain evidence="4 5">5DNS001</strain>
    </source>
</reference>
<keyword evidence="1" id="KW-0812">Transmembrane</keyword>
<dbReference type="Proteomes" id="UP000267469">
    <property type="component" value="Unassembled WGS sequence"/>
</dbReference>
<dbReference type="PANTHER" id="PTHR30273">
    <property type="entry name" value="PERIPLASMIC SIGNAL SENSOR AND SIGMA FACTOR ACTIVATOR FECR-RELATED"/>
    <property type="match status" value="1"/>
</dbReference>
<dbReference type="InterPro" id="IPR032508">
    <property type="entry name" value="FecR_C"/>
</dbReference>
<keyword evidence="5" id="KW-1185">Reference proteome</keyword>
<dbReference type="PIRSF" id="PIRSF018266">
    <property type="entry name" value="FecR"/>
    <property type="match status" value="1"/>
</dbReference>
<dbReference type="InterPro" id="IPR012373">
    <property type="entry name" value="Ferrdict_sens_TM"/>
</dbReference>
<feature type="transmembrane region" description="Helical" evidence="1">
    <location>
        <begin position="80"/>
        <end position="101"/>
    </location>
</feature>
<evidence type="ECO:0000313" key="5">
    <source>
        <dbReference type="Proteomes" id="UP000267469"/>
    </source>
</evidence>
<dbReference type="InterPro" id="IPR006860">
    <property type="entry name" value="FecR"/>
</dbReference>
<accession>A0A3N0EV30</accession>
<dbReference type="GO" id="GO:0016989">
    <property type="term" value="F:sigma factor antagonist activity"/>
    <property type="evidence" value="ECO:0007669"/>
    <property type="project" value="TreeGrafter"/>
</dbReference>
<evidence type="ECO:0000259" key="2">
    <source>
        <dbReference type="Pfam" id="PF04773"/>
    </source>
</evidence>
<dbReference type="EMBL" id="RJTM01000025">
    <property type="protein sequence ID" value="RNL91733.1"/>
    <property type="molecule type" value="Genomic_DNA"/>
</dbReference>
<keyword evidence="1" id="KW-1133">Transmembrane helix</keyword>
<dbReference type="Pfam" id="PF16344">
    <property type="entry name" value="FecR_C"/>
    <property type="match status" value="1"/>
</dbReference>
<dbReference type="AlphaFoldDB" id="A0A3N0EV30"/>
<feature type="domain" description="Protein FecR C-terminal" evidence="3">
    <location>
        <begin position="250"/>
        <end position="315"/>
    </location>
</feature>
<dbReference type="Gene3D" id="3.55.50.30">
    <property type="match status" value="1"/>
</dbReference>
<dbReference type="Pfam" id="PF04773">
    <property type="entry name" value="FecR"/>
    <property type="match status" value="1"/>
</dbReference>
<proteinExistence type="predicted"/>
<organism evidence="4 5">
    <name type="scientific">Sinomicrobium pectinilyticum</name>
    <dbReference type="NCBI Taxonomy" id="1084421"/>
    <lineage>
        <taxon>Bacteria</taxon>
        <taxon>Pseudomonadati</taxon>
        <taxon>Bacteroidota</taxon>
        <taxon>Flavobacteriia</taxon>
        <taxon>Flavobacteriales</taxon>
        <taxon>Flavobacteriaceae</taxon>
        <taxon>Sinomicrobium</taxon>
    </lineage>
</organism>
<gene>
    <name evidence="4" type="ORF">ED312_04230</name>
</gene>